<dbReference type="AlphaFoldDB" id="A0A9P8TJZ9"/>
<reference evidence="2" key="1">
    <citation type="journal article" date="2021" name="Open Biol.">
        <title>Shared evolutionary footprints suggest mitochondrial oxidative damage underlies multiple complex I losses in fungi.</title>
        <authorList>
            <person name="Schikora-Tamarit M.A."/>
            <person name="Marcet-Houben M."/>
            <person name="Nosek J."/>
            <person name="Gabaldon T."/>
        </authorList>
    </citation>
    <scope>NUCLEOTIDE SEQUENCE</scope>
    <source>
        <strain evidence="2">CBS2887</strain>
    </source>
</reference>
<reference evidence="2" key="2">
    <citation type="submission" date="2021-01" db="EMBL/GenBank/DDBJ databases">
        <authorList>
            <person name="Schikora-Tamarit M.A."/>
        </authorList>
    </citation>
    <scope>NUCLEOTIDE SEQUENCE</scope>
    <source>
        <strain evidence="2">CBS2887</strain>
    </source>
</reference>
<dbReference type="EMBL" id="JAEUBG010003758">
    <property type="protein sequence ID" value="KAH3682353.1"/>
    <property type="molecule type" value="Genomic_DNA"/>
</dbReference>
<organism evidence="2 3">
    <name type="scientific">Wickerhamomyces pijperi</name>
    <name type="common">Yeast</name>
    <name type="synonym">Pichia pijperi</name>
    <dbReference type="NCBI Taxonomy" id="599730"/>
    <lineage>
        <taxon>Eukaryota</taxon>
        <taxon>Fungi</taxon>
        <taxon>Dikarya</taxon>
        <taxon>Ascomycota</taxon>
        <taxon>Saccharomycotina</taxon>
        <taxon>Saccharomycetes</taxon>
        <taxon>Phaffomycetales</taxon>
        <taxon>Wickerhamomycetaceae</taxon>
        <taxon>Wickerhamomyces</taxon>
    </lineage>
</organism>
<comment type="caution">
    <text evidence="2">The sequence shown here is derived from an EMBL/GenBank/DDBJ whole genome shotgun (WGS) entry which is preliminary data.</text>
</comment>
<feature type="non-terminal residue" evidence="2">
    <location>
        <position position="1"/>
    </location>
</feature>
<feature type="signal peptide" evidence="1">
    <location>
        <begin position="1"/>
        <end position="21"/>
    </location>
</feature>
<evidence type="ECO:0000256" key="1">
    <source>
        <dbReference type="SAM" id="SignalP"/>
    </source>
</evidence>
<protein>
    <submittedName>
        <fullName evidence="2">Uncharacterized protein</fullName>
    </submittedName>
</protein>
<evidence type="ECO:0000313" key="2">
    <source>
        <dbReference type="EMBL" id="KAH3682353.1"/>
    </source>
</evidence>
<feature type="chain" id="PRO_5040323278" evidence="1">
    <location>
        <begin position="22"/>
        <end position="155"/>
    </location>
</feature>
<sequence length="155" mass="17498">NWFSKIVTVRVFHLLFTAVETKIFPEAESETRRSLTLGVNKTALETKESSSSLISFSSLRSPDSQQILRILPFFRTTTNSSLLSEIPELLSKFKFGAMLREMTDLIEFLLEFDGLSALAVAAFNNSLAFFLCRNAGMDFFLKNDSRGTLFFKSSI</sequence>
<keyword evidence="3" id="KW-1185">Reference proteome</keyword>
<keyword evidence="1" id="KW-0732">Signal</keyword>
<dbReference type="Proteomes" id="UP000774326">
    <property type="component" value="Unassembled WGS sequence"/>
</dbReference>
<proteinExistence type="predicted"/>
<gene>
    <name evidence="2" type="ORF">WICPIJ_006667</name>
</gene>
<accession>A0A9P8TJZ9</accession>
<evidence type="ECO:0000313" key="3">
    <source>
        <dbReference type="Proteomes" id="UP000774326"/>
    </source>
</evidence>
<name>A0A9P8TJZ9_WICPI</name>
<dbReference type="OrthoDB" id="10652465at2759"/>